<evidence type="ECO:0000259" key="1">
    <source>
        <dbReference type="Pfam" id="PF26619"/>
    </source>
</evidence>
<name>A0A0V7ZZN7_9CYAN</name>
<dbReference type="InterPro" id="IPR058587">
    <property type="entry name" value="CcmS"/>
</dbReference>
<protein>
    <recommendedName>
        <fullName evidence="1">Chaperone protein CcmS domain-containing protein</fullName>
    </recommendedName>
</protein>
<organism evidence="2 3">
    <name type="scientific">Mastigocoleus testarum BC008</name>
    <dbReference type="NCBI Taxonomy" id="371196"/>
    <lineage>
        <taxon>Bacteria</taxon>
        <taxon>Bacillati</taxon>
        <taxon>Cyanobacteriota</taxon>
        <taxon>Cyanophyceae</taxon>
        <taxon>Nostocales</taxon>
        <taxon>Hapalosiphonaceae</taxon>
        <taxon>Mastigocoleus</taxon>
    </lineage>
</organism>
<dbReference type="Pfam" id="PF26619">
    <property type="entry name" value="CcmS"/>
    <property type="match status" value="1"/>
</dbReference>
<feature type="domain" description="Chaperone protein CcmS" evidence="1">
    <location>
        <begin position="2"/>
        <end position="139"/>
    </location>
</feature>
<reference evidence="2 3" key="1">
    <citation type="journal article" date="2015" name="Genome Announc.">
        <title>Draft Genome of the Euendolithic (true boring) Cyanobacterium Mastigocoleus testarum strain BC008.</title>
        <authorList>
            <person name="Guida B.S."/>
            <person name="Garcia-Pichel F."/>
        </authorList>
    </citation>
    <scope>NUCLEOTIDE SEQUENCE [LARGE SCALE GENOMIC DNA]</scope>
    <source>
        <strain evidence="2 3">BC008</strain>
    </source>
</reference>
<dbReference type="Proteomes" id="UP000053372">
    <property type="component" value="Unassembled WGS sequence"/>
</dbReference>
<evidence type="ECO:0000313" key="2">
    <source>
        <dbReference type="EMBL" id="KST70021.1"/>
    </source>
</evidence>
<proteinExistence type="predicted"/>
<dbReference type="EMBL" id="LMTZ01000007">
    <property type="protein sequence ID" value="KST70021.1"/>
    <property type="molecule type" value="Genomic_DNA"/>
</dbReference>
<evidence type="ECO:0000313" key="3">
    <source>
        <dbReference type="Proteomes" id="UP000053372"/>
    </source>
</evidence>
<keyword evidence="3" id="KW-1185">Reference proteome</keyword>
<dbReference type="OrthoDB" id="454938at2"/>
<accession>A0A0V7ZZN7</accession>
<sequence>MMFSSIQADSPENQWRYQLDRFVKNHQQELAALTWGLWLENGSSKGTIGVDLQPKPHFVYCPQAAVENLNDQVDNKLQEVLGIIEHYNPEVEVLMIGIAKDQIKLVYFEPEIAPPVCFKELGKSINLLLESLEQKMAEQLRFDFG</sequence>
<comment type="caution">
    <text evidence="2">The sequence shown here is derived from an EMBL/GenBank/DDBJ whole genome shotgun (WGS) entry which is preliminary data.</text>
</comment>
<dbReference type="AlphaFoldDB" id="A0A0V7ZZN7"/>
<gene>
    <name evidence="2" type="ORF">BC008_06165</name>
</gene>